<dbReference type="Gene3D" id="1.10.287.110">
    <property type="entry name" value="DnaJ domain"/>
    <property type="match status" value="1"/>
</dbReference>
<dbReference type="PROSITE" id="PS51188">
    <property type="entry name" value="ZF_CR"/>
    <property type="match status" value="1"/>
</dbReference>
<keyword evidence="10" id="KW-1185">Reference proteome</keyword>
<dbReference type="InterPro" id="IPR002939">
    <property type="entry name" value="DnaJ_C"/>
</dbReference>
<dbReference type="InterPro" id="IPR001623">
    <property type="entry name" value="DnaJ_domain"/>
</dbReference>
<proteinExistence type="inferred from homology"/>
<keyword evidence="3 5" id="KW-0863">Zinc-finger</keyword>
<dbReference type="GO" id="GO:0051082">
    <property type="term" value="F:unfolded protein binding"/>
    <property type="evidence" value="ECO:0007669"/>
    <property type="project" value="InterPro"/>
</dbReference>
<evidence type="ECO:0000313" key="10">
    <source>
        <dbReference type="Proteomes" id="UP000886653"/>
    </source>
</evidence>
<dbReference type="Pfam" id="PF01556">
    <property type="entry name" value="DnaJ_C"/>
    <property type="match status" value="1"/>
</dbReference>
<dbReference type="Gene3D" id="2.10.230.10">
    <property type="entry name" value="Heat shock protein DnaJ, cysteine-rich domain"/>
    <property type="match status" value="1"/>
</dbReference>
<comment type="caution">
    <text evidence="9">The sequence shown here is derived from an EMBL/GenBank/DDBJ whole genome shotgun (WGS) entry which is preliminary data.</text>
</comment>
<feature type="chain" id="PRO_5040249991" description="DnaJ-domain-containing protein" evidence="6">
    <location>
        <begin position="28"/>
        <end position="389"/>
    </location>
</feature>
<evidence type="ECO:0000256" key="6">
    <source>
        <dbReference type="SAM" id="SignalP"/>
    </source>
</evidence>
<evidence type="ECO:0000256" key="2">
    <source>
        <dbReference type="ARBA" id="ARBA00022737"/>
    </source>
</evidence>
<dbReference type="SUPFAM" id="SSF57938">
    <property type="entry name" value="DnaJ/Hsp40 cysteine-rich domain"/>
    <property type="match status" value="1"/>
</dbReference>
<keyword evidence="6" id="KW-0732">Signal</keyword>
<dbReference type="Gene3D" id="2.60.260.20">
    <property type="entry name" value="Urease metallochaperone UreE, N-terminal domain"/>
    <property type="match status" value="2"/>
</dbReference>
<dbReference type="FunFam" id="2.60.260.20:FF:000013">
    <property type="entry name" value="DnaJ subfamily B member 11"/>
    <property type="match status" value="1"/>
</dbReference>
<evidence type="ECO:0000313" key="9">
    <source>
        <dbReference type="EMBL" id="KAG0146462.1"/>
    </source>
</evidence>
<evidence type="ECO:0000256" key="3">
    <source>
        <dbReference type="ARBA" id="ARBA00022771"/>
    </source>
</evidence>
<name>A0A9P6NLP9_9BASI</name>
<dbReference type="Pfam" id="PF00684">
    <property type="entry name" value="DnaJ_CXXCXGXG"/>
    <property type="match status" value="1"/>
</dbReference>
<dbReference type="GO" id="GO:0008270">
    <property type="term" value="F:zinc ion binding"/>
    <property type="evidence" value="ECO:0007669"/>
    <property type="project" value="UniProtKB-KW"/>
</dbReference>
<dbReference type="AlphaFoldDB" id="A0A9P6NLP9"/>
<dbReference type="EMBL" id="MU167260">
    <property type="protein sequence ID" value="KAG0146462.1"/>
    <property type="molecule type" value="Genomic_DNA"/>
</dbReference>
<evidence type="ECO:0000259" key="8">
    <source>
        <dbReference type="PROSITE" id="PS51188"/>
    </source>
</evidence>
<dbReference type="InterPro" id="IPR001305">
    <property type="entry name" value="HSP_DnaJ_Cys-rich_dom"/>
</dbReference>
<dbReference type="CDD" id="cd10747">
    <property type="entry name" value="DnaJ_C"/>
    <property type="match status" value="1"/>
</dbReference>
<dbReference type="PANTHER" id="PTHR43888">
    <property type="entry name" value="DNAJ-LIKE-2, ISOFORM A-RELATED"/>
    <property type="match status" value="1"/>
</dbReference>
<feature type="domain" description="CR-type" evidence="8">
    <location>
        <begin position="149"/>
        <end position="232"/>
    </location>
</feature>
<dbReference type="OrthoDB" id="550424at2759"/>
<reference evidence="9" key="1">
    <citation type="submission" date="2013-11" db="EMBL/GenBank/DDBJ databases">
        <title>Genome sequence of the fusiform rust pathogen reveals effectors for host alternation and coevolution with pine.</title>
        <authorList>
            <consortium name="DOE Joint Genome Institute"/>
            <person name="Smith K."/>
            <person name="Pendleton A."/>
            <person name="Kubisiak T."/>
            <person name="Anderson C."/>
            <person name="Salamov A."/>
            <person name="Aerts A."/>
            <person name="Riley R."/>
            <person name="Clum A."/>
            <person name="Lindquist E."/>
            <person name="Ence D."/>
            <person name="Campbell M."/>
            <person name="Kronenberg Z."/>
            <person name="Feau N."/>
            <person name="Dhillon B."/>
            <person name="Hamelin R."/>
            <person name="Burleigh J."/>
            <person name="Smith J."/>
            <person name="Yandell M."/>
            <person name="Nelson C."/>
            <person name="Grigoriev I."/>
            <person name="Davis J."/>
        </authorList>
    </citation>
    <scope>NUCLEOTIDE SEQUENCE</scope>
    <source>
        <strain evidence="9">G11</strain>
    </source>
</reference>
<dbReference type="GO" id="GO:0005524">
    <property type="term" value="F:ATP binding"/>
    <property type="evidence" value="ECO:0007669"/>
    <property type="project" value="InterPro"/>
</dbReference>
<gene>
    <name evidence="9" type="ORF">CROQUDRAFT_657264</name>
</gene>
<dbReference type="FunFam" id="2.10.230.10:FF:000001">
    <property type="entry name" value="DnaJ subfamily A member 2"/>
    <property type="match status" value="1"/>
</dbReference>
<dbReference type="InterPro" id="IPR044713">
    <property type="entry name" value="DNJA1/2-like"/>
</dbReference>
<dbReference type="SUPFAM" id="SSF49493">
    <property type="entry name" value="HSP40/DnaJ peptide-binding domain"/>
    <property type="match status" value="2"/>
</dbReference>
<dbReference type="GO" id="GO:0030544">
    <property type="term" value="F:Hsp70 protein binding"/>
    <property type="evidence" value="ECO:0007669"/>
    <property type="project" value="InterPro"/>
</dbReference>
<keyword evidence="1 5" id="KW-0479">Metal-binding</keyword>
<dbReference type="GO" id="GO:0006457">
    <property type="term" value="P:protein folding"/>
    <property type="evidence" value="ECO:0007669"/>
    <property type="project" value="InterPro"/>
</dbReference>
<dbReference type="CDD" id="cd10719">
    <property type="entry name" value="DnaJ_zf"/>
    <property type="match status" value="1"/>
</dbReference>
<dbReference type="InterPro" id="IPR036869">
    <property type="entry name" value="J_dom_sf"/>
</dbReference>
<dbReference type="SMART" id="SM00271">
    <property type="entry name" value="DnaJ"/>
    <property type="match status" value="1"/>
</dbReference>
<dbReference type="PROSITE" id="PS50076">
    <property type="entry name" value="DNAJ_2"/>
    <property type="match status" value="1"/>
</dbReference>
<accession>A0A9P6NLP9</accession>
<dbReference type="CDD" id="cd06257">
    <property type="entry name" value="DnaJ"/>
    <property type="match status" value="1"/>
</dbReference>
<dbReference type="InterPro" id="IPR008971">
    <property type="entry name" value="HSP40/DnaJ_pept-bd"/>
</dbReference>
<evidence type="ECO:0008006" key="11">
    <source>
        <dbReference type="Google" id="ProtNLM"/>
    </source>
</evidence>
<protein>
    <recommendedName>
        <fullName evidence="11">DnaJ-domain-containing protein</fullName>
    </recommendedName>
</protein>
<feature type="signal peptide" evidence="6">
    <location>
        <begin position="1"/>
        <end position="27"/>
    </location>
</feature>
<evidence type="ECO:0000256" key="4">
    <source>
        <dbReference type="ARBA" id="ARBA00022833"/>
    </source>
</evidence>
<dbReference type="Proteomes" id="UP000886653">
    <property type="component" value="Unassembled WGS sequence"/>
</dbReference>
<evidence type="ECO:0000256" key="5">
    <source>
        <dbReference type="PROSITE-ProRule" id="PRU00546"/>
    </source>
</evidence>
<dbReference type="GO" id="GO:0009408">
    <property type="term" value="P:response to heat"/>
    <property type="evidence" value="ECO:0007669"/>
    <property type="project" value="InterPro"/>
</dbReference>
<evidence type="ECO:0000259" key="7">
    <source>
        <dbReference type="PROSITE" id="PS50076"/>
    </source>
</evidence>
<organism evidence="9 10">
    <name type="scientific">Cronartium quercuum f. sp. fusiforme G11</name>
    <dbReference type="NCBI Taxonomy" id="708437"/>
    <lineage>
        <taxon>Eukaryota</taxon>
        <taxon>Fungi</taxon>
        <taxon>Dikarya</taxon>
        <taxon>Basidiomycota</taxon>
        <taxon>Pucciniomycotina</taxon>
        <taxon>Pucciniomycetes</taxon>
        <taxon>Pucciniales</taxon>
        <taxon>Coleosporiaceae</taxon>
        <taxon>Cronartium</taxon>
    </lineage>
</organism>
<dbReference type="InterPro" id="IPR012724">
    <property type="entry name" value="DnaJ"/>
</dbReference>
<keyword evidence="2" id="KW-0677">Repeat</keyword>
<dbReference type="Pfam" id="PF00226">
    <property type="entry name" value="DnaJ"/>
    <property type="match status" value="1"/>
</dbReference>
<dbReference type="SUPFAM" id="SSF46565">
    <property type="entry name" value="Chaperone J-domain"/>
    <property type="match status" value="1"/>
</dbReference>
<keyword evidence="4 5" id="KW-0862">Zinc</keyword>
<feature type="zinc finger region" description="CR-type" evidence="5">
    <location>
        <begin position="149"/>
        <end position="232"/>
    </location>
</feature>
<dbReference type="PRINTS" id="PR00625">
    <property type="entry name" value="JDOMAIN"/>
</dbReference>
<dbReference type="InterPro" id="IPR036410">
    <property type="entry name" value="HSP_DnaJ_Cys-rich_dom_sf"/>
</dbReference>
<evidence type="ECO:0000256" key="1">
    <source>
        <dbReference type="ARBA" id="ARBA00022723"/>
    </source>
</evidence>
<dbReference type="HAMAP" id="MF_01152">
    <property type="entry name" value="DnaJ"/>
    <property type="match status" value="1"/>
</dbReference>
<sequence length="389" mass="43188">MISLTTTWHECFVLLLLIVITTSSVAASPYQALGVDRNANDKDIKRAYRKLSKRWHPDKNPGNKEAEQKFLEVGNAYEILSDAEKRKVYDKYGEEGLKRHQAQGGGGGDPFDIFSRFFGGGQQQQRDGQRKGPRMVTEMEVELADIYIGRSIDFEINRRVICPLCKGTGARNPSDVQECGTCGGHGVRIVRHQLGPGIFQQVQMQCDACGGQGKKIAHRCTKCNGEQTIESINSLTIDLDRGAPDGYEEVFEGEADEGPDHAAGDVVLRIRTRKQTEGGFRRKQENLYWKETLRLDEALLGFTRKLTHLDGHDITLTRKGVTQPGFVQVMEGEGMPRHQAMGHGDLFIEYSVVLPAQVTGQFRTNLAKLFGVSENPASPSSNPTDHGEL</sequence>
<feature type="domain" description="J" evidence="7">
    <location>
        <begin position="28"/>
        <end position="93"/>
    </location>
</feature>